<evidence type="ECO:0000313" key="3">
    <source>
        <dbReference type="EMBL" id="MCG7275324.1"/>
    </source>
</evidence>
<dbReference type="Proteomes" id="UP001521911">
    <property type="component" value="Unassembled WGS sequence"/>
</dbReference>
<dbReference type="RefSeq" id="WP_042530646.1">
    <property type="nucleotide sequence ID" value="NZ_CP010827.1"/>
</dbReference>
<dbReference type="EMBL" id="CP010827">
    <property type="protein sequence ID" value="AJI78809.1"/>
    <property type="molecule type" value="Genomic_DNA"/>
</dbReference>
<accession>A0A0B6F0R2</accession>
<dbReference type="PANTHER" id="PTHR37318">
    <property type="entry name" value="BSL7504 PROTEIN"/>
    <property type="match status" value="1"/>
</dbReference>
<proteinExistence type="predicted"/>
<feature type="domain" description="Winged helix DNA-binding" evidence="1">
    <location>
        <begin position="36"/>
        <end position="105"/>
    </location>
</feature>
<dbReference type="AlphaFoldDB" id="A0A0B6F0R2"/>
<keyword evidence="5" id="KW-1185">Reference proteome</keyword>
<dbReference type="InterPro" id="IPR027395">
    <property type="entry name" value="WH_DNA-bd_dom"/>
</dbReference>
<protein>
    <submittedName>
        <fullName evidence="3">Transcriptional regulator</fullName>
    </submittedName>
    <submittedName>
        <fullName evidence="2">Winged helix DNA-binding domain</fullName>
    </submittedName>
</protein>
<evidence type="ECO:0000259" key="1">
    <source>
        <dbReference type="Pfam" id="PF13601"/>
    </source>
</evidence>
<evidence type="ECO:0000313" key="2">
    <source>
        <dbReference type="EMBL" id="AJI78809.1"/>
    </source>
</evidence>
<dbReference type="Gene3D" id="1.10.10.10">
    <property type="entry name" value="Winged helix-like DNA-binding domain superfamily/Winged helix DNA-binding domain"/>
    <property type="match status" value="1"/>
</dbReference>
<dbReference type="Pfam" id="PF13601">
    <property type="entry name" value="HTH_34"/>
    <property type="match status" value="1"/>
</dbReference>
<sequence length="109" mass="11944">MSKESTHQSAKLDPVIHPINRLKICATLFHSGATDGRQMKYAVLAELTELPADTLSKQLKHLEDSGYISRTRQYGSTRAKDAVWVALTQTGTEAYAQHVAALKAMTEGS</sequence>
<dbReference type="InterPro" id="IPR036390">
    <property type="entry name" value="WH_DNA-bd_sf"/>
</dbReference>
<dbReference type="InterPro" id="IPR036388">
    <property type="entry name" value="WH-like_DNA-bd_sf"/>
</dbReference>
<name>A0A0B6F0R2_9CORY</name>
<evidence type="ECO:0000313" key="4">
    <source>
        <dbReference type="Proteomes" id="UP000031890"/>
    </source>
</evidence>
<reference evidence="2 4" key="1">
    <citation type="journal article" date="2015" name="Genome Announc.">
        <title>Complete Genome Sequence and Annotation of Corynebacterium singulare DSM 44357, Isolated from a Human Semen Specimen.</title>
        <authorList>
            <person name="Merten M."/>
            <person name="Brinkrolf K."/>
            <person name="Albersmeier A."/>
            <person name="Kutter Y."/>
            <person name="Ruckert C."/>
            <person name="Tauch A."/>
        </authorList>
    </citation>
    <scope>NUCLEOTIDE SEQUENCE [LARGE SCALE GENOMIC DNA]</scope>
    <source>
        <strain evidence="2">IBS B52218</strain>
    </source>
</reference>
<gene>
    <name evidence="2" type="ORF">CSING_06380</name>
    <name evidence="3" type="ORF">MHK08_02365</name>
</gene>
<reference evidence="3 5" key="2">
    <citation type="submission" date="2022-02" db="EMBL/GenBank/DDBJ databases">
        <title>Uncovering new skin microbiome diversity through culturing and metagenomics.</title>
        <authorList>
            <person name="Conlan S."/>
            <person name="Deming C."/>
            <person name="Nisc Comparative Sequencing Program N."/>
            <person name="Segre J.A."/>
        </authorList>
    </citation>
    <scope>NUCLEOTIDE SEQUENCE [LARGE SCALE GENOMIC DNA]</scope>
    <source>
        <strain evidence="3 5">ACRQV</strain>
    </source>
</reference>
<dbReference type="KEGG" id="csx:CSING_06380"/>
<dbReference type="OrthoDB" id="4952043at2"/>
<dbReference type="PANTHER" id="PTHR37318:SF1">
    <property type="entry name" value="BSL7504 PROTEIN"/>
    <property type="match status" value="1"/>
</dbReference>
<evidence type="ECO:0000313" key="5">
    <source>
        <dbReference type="Proteomes" id="UP001521911"/>
    </source>
</evidence>
<dbReference type="Proteomes" id="UP000031890">
    <property type="component" value="Chromosome"/>
</dbReference>
<dbReference type="SUPFAM" id="SSF46785">
    <property type="entry name" value="Winged helix' DNA-binding domain"/>
    <property type="match status" value="1"/>
</dbReference>
<organism evidence="2 4">
    <name type="scientific">Corynebacterium singulare</name>
    <dbReference type="NCBI Taxonomy" id="161899"/>
    <lineage>
        <taxon>Bacteria</taxon>
        <taxon>Bacillati</taxon>
        <taxon>Actinomycetota</taxon>
        <taxon>Actinomycetes</taxon>
        <taxon>Mycobacteriales</taxon>
        <taxon>Corynebacteriaceae</taxon>
        <taxon>Corynebacterium</taxon>
    </lineage>
</organism>
<dbReference type="EMBL" id="JAKRDF010000002">
    <property type="protein sequence ID" value="MCG7275324.1"/>
    <property type="molecule type" value="Genomic_DNA"/>
</dbReference>
<keyword evidence="2" id="KW-0238">DNA-binding</keyword>
<dbReference type="HOGENOM" id="CLU_142189_0_3_11"/>
<dbReference type="GO" id="GO:0003677">
    <property type="term" value="F:DNA binding"/>
    <property type="evidence" value="ECO:0007669"/>
    <property type="project" value="UniProtKB-KW"/>
</dbReference>